<organism evidence="1 2">
    <name type="scientific">Allorhodopirellula heiligendammensis</name>
    <dbReference type="NCBI Taxonomy" id="2714739"/>
    <lineage>
        <taxon>Bacteria</taxon>
        <taxon>Pseudomonadati</taxon>
        <taxon>Planctomycetota</taxon>
        <taxon>Planctomycetia</taxon>
        <taxon>Pirellulales</taxon>
        <taxon>Pirellulaceae</taxon>
        <taxon>Allorhodopirellula</taxon>
    </lineage>
</organism>
<keyword evidence="2" id="KW-1185">Reference proteome</keyword>
<evidence type="ECO:0000313" key="1">
    <source>
        <dbReference type="EMBL" id="TWU10221.1"/>
    </source>
</evidence>
<dbReference type="EMBL" id="SJPU01000004">
    <property type="protein sequence ID" value="TWU10221.1"/>
    <property type="molecule type" value="Genomic_DNA"/>
</dbReference>
<dbReference type="Proteomes" id="UP000319908">
    <property type="component" value="Unassembled WGS sequence"/>
</dbReference>
<evidence type="ECO:0000313" key="2">
    <source>
        <dbReference type="Proteomes" id="UP000319908"/>
    </source>
</evidence>
<proteinExistence type="predicted"/>
<dbReference type="AlphaFoldDB" id="A0A5C6BFF3"/>
<dbReference type="RefSeq" id="WP_146409648.1">
    <property type="nucleotide sequence ID" value="NZ_SJPU01000004.1"/>
</dbReference>
<dbReference type="PANTHER" id="PTHR44103:SF1">
    <property type="entry name" value="PROPROTEIN CONVERTASE P"/>
    <property type="match status" value="1"/>
</dbReference>
<name>A0A5C6BFF3_9BACT</name>
<comment type="caution">
    <text evidence="1">The sequence shown here is derived from an EMBL/GenBank/DDBJ whole genome shotgun (WGS) entry which is preliminary data.</text>
</comment>
<sequence>MRSTVPANATPSDNRTLLAVCSAWLVSTLLGAPVYAVDFTPRVLDAHPGKVVYAVTIADINSDGADDIVCVTESRVLCYEAPDWRARVLLDGVTQTDNVCVAPLDIDRDGHVDLALGAGWPTQGGTIQWLSRGENIDDPWQLYPITSEPWTHRMRWADVLGKGEPQLVVSPLNASVHPGGVRLLALEIPGDPRVDRWKPTLLNSDLNRMHNHWCVAPDELGMPTVSNEQRPVTLTASVEGISVISPDPDAQHNYRRLTLLPGADGDEPSQRGVGEVKLGQLADGTKFLATIEPMHGTHAVVYLLQGALTDKSPERTVLTDKLLGGHAVWCADIDRDGSDEIVVGYRDANPAVGILLYDRQHDGSWTEQRVGNEVACEDLVVEDVNGDGWPDIIAGGRATHNLVLYLNRGGRTQPIREHE</sequence>
<dbReference type="SUPFAM" id="SSF69318">
    <property type="entry name" value="Integrin alpha N-terminal domain"/>
    <property type="match status" value="1"/>
</dbReference>
<dbReference type="InterPro" id="IPR028994">
    <property type="entry name" value="Integrin_alpha_N"/>
</dbReference>
<reference evidence="1 2" key="1">
    <citation type="journal article" date="2020" name="Antonie Van Leeuwenhoek">
        <title>Rhodopirellula heiligendammensis sp. nov., Rhodopirellula pilleata sp. nov., and Rhodopirellula solitaria sp. nov. isolated from natural or artificial marine surfaces in Northern Germany and California, USA, and emended description of the genus Rhodopirellula.</title>
        <authorList>
            <person name="Kallscheuer N."/>
            <person name="Wiegand S."/>
            <person name="Jogler M."/>
            <person name="Boedeker C."/>
            <person name="Peeters S.H."/>
            <person name="Rast P."/>
            <person name="Heuer A."/>
            <person name="Jetten M.S.M."/>
            <person name="Rohde M."/>
            <person name="Jogler C."/>
        </authorList>
    </citation>
    <scope>NUCLEOTIDE SEQUENCE [LARGE SCALE GENOMIC DNA]</scope>
    <source>
        <strain evidence="1 2">Poly21</strain>
    </source>
</reference>
<accession>A0A5C6BFF3</accession>
<gene>
    <name evidence="1" type="ORF">Poly21_51910</name>
</gene>
<dbReference type="Gene3D" id="2.130.10.130">
    <property type="entry name" value="Integrin alpha, N-terminal"/>
    <property type="match status" value="1"/>
</dbReference>
<dbReference type="PANTHER" id="PTHR44103">
    <property type="entry name" value="PROPROTEIN CONVERTASE P"/>
    <property type="match status" value="1"/>
</dbReference>
<dbReference type="OrthoDB" id="247570at2"/>
<protein>
    <submittedName>
        <fullName evidence="1">FG-GAP repeat protein</fullName>
    </submittedName>
</protein>